<protein>
    <submittedName>
        <fullName evidence="3">Secreted protein</fullName>
    </submittedName>
</protein>
<dbReference type="WBParaSite" id="TCLT_0000056101-mRNA-1">
    <property type="protein sequence ID" value="TCLT_0000056101-mRNA-1"/>
    <property type="gene ID" value="TCLT_0000056101"/>
</dbReference>
<evidence type="ECO:0000313" key="3">
    <source>
        <dbReference type="WBParaSite" id="TCLT_0000056101-mRNA-1"/>
    </source>
</evidence>
<dbReference type="Proteomes" id="UP000276776">
    <property type="component" value="Unassembled WGS sequence"/>
</dbReference>
<organism evidence="3">
    <name type="scientific">Thelazia callipaeda</name>
    <name type="common">Oriental eyeworm</name>
    <name type="synonym">Parasitic nematode</name>
    <dbReference type="NCBI Taxonomy" id="103827"/>
    <lineage>
        <taxon>Eukaryota</taxon>
        <taxon>Metazoa</taxon>
        <taxon>Ecdysozoa</taxon>
        <taxon>Nematoda</taxon>
        <taxon>Chromadorea</taxon>
        <taxon>Rhabditida</taxon>
        <taxon>Spirurina</taxon>
        <taxon>Spiruromorpha</taxon>
        <taxon>Thelazioidea</taxon>
        <taxon>Thelaziidae</taxon>
        <taxon>Thelazia</taxon>
    </lineage>
</organism>
<evidence type="ECO:0000313" key="2">
    <source>
        <dbReference type="Proteomes" id="UP000276776"/>
    </source>
</evidence>
<dbReference type="AlphaFoldDB" id="A0A0N5CKG4"/>
<keyword evidence="2" id="KW-1185">Reference proteome</keyword>
<reference evidence="1 2" key="2">
    <citation type="submission" date="2018-11" db="EMBL/GenBank/DDBJ databases">
        <authorList>
            <consortium name="Pathogen Informatics"/>
        </authorList>
    </citation>
    <scope>NUCLEOTIDE SEQUENCE [LARGE SCALE GENOMIC DNA]</scope>
</reference>
<dbReference type="EMBL" id="UYYF01000044">
    <property type="protein sequence ID" value="VDM95580.1"/>
    <property type="molecule type" value="Genomic_DNA"/>
</dbReference>
<accession>A0A0N5CKG4</accession>
<sequence>MLIGRITVVMQTYFSCVYNLWYHRSYSPKPPSSTPTLSSHLRACSKRPATVCAGCAPPVRWVFVSAPGKIPLTSFVPTSSFNLLAHPMAKP</sequence>
<name>A0A0N5CKG4_THECL</name>
<gene>
    <name evidence="1" type="ORF">TCLT_LOCUS562</name>
</gene>
<proteinExistence type="predicted"/>
<evidence type="ECO:0000313" key="1">
    <source>
        <dbReference type="EMBL" id="VDM95580.1"/>
    </source>
</evidence>
<reference evidence="3" key="1">
    <citation type="submission" date="2017-02" db="UniProtKB">
        <authorList>
            <consortium name="WormBaseParasite"/>
        </authorList>
    </citation>
    <scope>IDENTIFICATION</scope>
</reference>